<evidence type="ECO:0000256" key="2">
    <source>
        <dbReference type="ARBA" id="ARBA00022801"/>
    </source>
</evidence>
<evidence type="ECO:0000259" key="4">
    <source>
        <dbReference type="SMART" id="SM00471"/>
    </source>
</evidence>
<gene>
    <name evidence="5" type="ORF">SAMN05421736_10217</name>
</gene>
<dbReference type="InterPro" id="IPR012340">
    <property type="entry name" value="NA-bd_OB-fold"/>
</dbReference>
<organism evidence="5 6">
    <name type="scientific">Evansella caseinilytica</name>
    <dbReference type="NCBI Taxonomy" id="1503961"/>
    <lineage>
        <taxon>Bacteria</taxon>
        <taxon>Bacillati</taxon>
        <taxon>Bacillota</taxon>
        <taxon>Bacilli</taxon>
        <taxon>Bacillales</taxon>
        <taxon>Bacillaceae</taxon>
        <taxon>Evansella</taxon>
    </lineage>
</organism>
<dbReference type="STRING" id="1503961.SAMN05421736_10217"/>
<dbReference type="InterPro" id="IPR003607">
    <property type="entry name" value="HD/PDEase_dom"/>
</dbReference>
<feature type="domain" description="HD/PDEase" evidence="4">
    <location>
        <begin position="156"/>
        <end position="288"/>
    </location>
</feature>
<evidence type="ECO:0000256" key="1">
    <source>
        <dbReference type="ARBA" id="ARBA00022722"/>
    </source>
</evidence>
<keyword evidence="1" id="KW-0540">Nuclease</keyword>
<dbReference type="InterPro" id="IPR006674">
    <property type="entry name" value="HD_domain"/>
</dbReference>
<dbReference type="FunFam" id="1.10.3210.10:FF:000008">
    <property type="entry name" value="3'-5' exoribonuclease YhaM"/>
    <property type="match status" value="1"/>
</dbReference>
<dbReference type="GO" id="GO:0031125">
    <property type="term" value="P:rRNA 3'-end processing"/>
    <property type="evidence" value="ECO:0007669"/>
    <property type="project" value="TreeGrafter"/>
</dbReference>
<evidence type="ECO:0000256" key="3">
    <source>
        <dbReference type="ARBA" id="ARBA00022839"/>
    </source>
</evidence>
<dbReference type="Proteomes" id="UP000198935">
    <property type="component" value="Unassembled WGS sequence"/>
</dbReference>
<keyword evidence="6" id="KW-1185">Reference proteome</keyword>
<keyword evidence="2" id="KW-0378">Hydrolase</keyword>
<dbReference type="InterPro" id="IPR050798">
    <property type="entry name" value="YhaM_exoribonuc/phosphodiest"/>
</dbReference>
<dbReference type="OrthoDB" id="9778453at2"/>
<dbReference type="SUPFAM" id="SSF109604">
    <property type="entry name" value="HD-domain/PDEase-like"/>
    <property type="match status" value="1"/>
</dbReference>
<accession>A0A1H3K1N5</accession>
<name>A0A1H3K1N5_9BACI</name>
<dbReference type="Gene3D" id="1.10.3210.10">
    <property type="entry name" value="Hypothetical protein af1432"/>
    <property type="match status" value="1"/>
</dbReference>
<sequence length="319" mass="35961">MKKGLNHHQIGDTVEQYLLIKAVKKGTASNGKPFLTLQLSDKTGEIEAKLWGVTPEDEATFVGAVIVHVQGEIQEFRGMRQLKIKAIRPTSGMDQVKPSDFVQSAPVSPQEMAEKITQYIFEMENAKIQRLTRHLFKKHQQAFMESPAATKNHHEFVSGLAYHVVSMLDLAKAVAELYPSLDKDLLFAGVILHDLAKVRELSGPIVSQYTTEGILLGHITMIVNEIAEAAKELDIDGEEVLVLQHLVLSHHGKEEWGSPKPPMIREAEILHMIDNIDAKMNMMDRALERVVPGEFSERIYPLDNRSFYKPKFHKPPLDM</sequence>
<dbReference type="Pfam" id="PF01966">
    <property type="entry name" value="HD"/>
    <property type="match status" value="1"/>
</dbReference>
<protein>
    <submittedName>
        <fullName evidence="5">3'-5' exoribonuclease</fullName>
    </submittedName>
</protein>
<evidence type="ECO:0000313" key="5">
    <source>
        <dbReference type="EMBL" id="SDY45769.1"/>
    </source>
</evidence>
<keyword evidence="3" id="KW-0269">Exonuclease</keyword>
<dbReference type="NCBIfam" id="NF010007">
    <property type="entry name" value="PRK13480.1"/>
    <property type="match status" value="1"/>
</dbReference>
<dbReference type="EMBL" id="FNPI01000002">
    <property type="protein sequence ID" value="SDY45769.1"/>
    <property type="molecule type" value="Genomic_DNA"/>
</dbReference>
<dbReference type="PANTHER" id="PTHR37294:SF1">
    <property type="entry name" value="3'-5' EXORIBONUCLEASE YHAM"/>
    <property type="match status" value="1"/>
</dbReference>
<dbReference type="CDD" id="cd04492">
    <property type="entry name" value="YhaM_OBF_like"/>
    <property type="match status" value="1"/>
</dbReference>
<proteinExistence type="predicted"/>
<dbReference type="GO" id="GO:0004527">
    <property type="term" value="F:exonuclease activity"/>
    <property type="evidence" value="ECO:0007669"/>
    <property type="project" value="UniProtKB-KW"/>
</dbReference>
<evidence type="ECO:0000313" key="6">
    <source>
        <dbReference type="Proteomes" id="UP000198935"/>
    </source>
</evidence>
<dbReference type="AlphaFoldDB" id="A0A1H3K1N5"/>
<dbReference type="Gene3D" id="2.40.50.140">
    <property type="entry name" value="Nucleic acid-binding proteins"/>
    <property type="match status" value="1"/>
</dbReference>
<dbReference type="SMART" id="SM00471">
    <property type="entry name" value="HDc"/>
    <property type="match status" value="1"/>
</dbReference>
<dbReference type="PANTHER" id="PTHR37294">
    <property type="entry name" value="3'-5' EXORIBONUCLEASE YHAM"/>
    <property type="match status" value="1"/>
</dbReference>
<reference evidence="6" key="1">
    <citation type="submission" date="2016-10" db="EMBL/GenBank/DDBJ databases">
        <authorList>
            <person name="Varghese N."/>
            <person name="Submissions S."/>
        </authorList>
    </citation>
    <scope>NUCLEOTIDE SEQUENCE [LARGE SCALE GENOMIC DNA]</scope>
    <source>
        <strain evidence="6">SP</strain>
    </source>
</reference>
<dbReference type="CDD" id="cd00077">
    <property type="entry name" value="HDc"/>
    <property type="match status" value="1"/>
</dbReference>
<dbReference type="SUPFAM" id="SSF50249">
    <property type="entry name" value="Nucleic acid-binding proteins"/>
    <property type="match status" value="1"/>
</dbReference>